<evidence type="ECO:0000256" key="4">
    <source>
        <dbReference type="ARBA" id="ARBA00023239"/>
    </source>
</evidence>
<reference evidence="6" key="1">
    <citation type="submission" date="2021-02" db="EMBL/GenBank/DDBJ databases">
        <authorList>
            <person name="Nowell W R."/>
        </authorList>
    </citation>
    <scope>NUCLEOTIDE SEQUENCE</scope>
</reference>
<dbReference type="EMBL" id="CAJNON010000207">
    <property type="protein sequence ID" value="CAF1103288.1"/>
    <property type="molecule type" value="Genomic_DNA"/>
</dbReference>
<dbReference type="OrthoDB" id="9985472at2759"/>
<evidence type="ECO:0000256" key="1">
    <source>
        <dbReference type="ARBA" id="ARBA00005495"/>
    </source>
</evidence>
<dbReference type="InterPro" id="IPR011057">
    <property type="entry name" value="Mss4-like_sf"/>
</dbReference>
<accession>A0A814P6H8</accession>
<dbReference type="GO" id="GO:0016846">
    <property type="term" value="F:carbon-sulfur lyase activity"/>
    <property type="evidence" value="ECO:0007669"/>
    <property type="project" value="InterPro"/>
</dbReference>
<name>A0A814P6H8_9BILA</name>
<evidence type="ECO:0000313" key="8">
    <source>
        <dbReference type="Proteomes" id="UP000663891"/>
    </source>
</evidence>
<organism evidence="6 8">
    <name type="scientific">Adineta steineri</name>
    <dbReference type="NCBI Taxonomy" id="433720"/>
    <lineage>
        <taxon>Eukaryota</taxon>
        <taxon>Metazoa</taxon>
        <taxon>Spiralia</taxon>
        <taxon>Gnathifera</taxon>
        <taxon>Rotifera</taxon>
        <taxon>Eurotatoria</taxon>
        <taxon>Bdelloidea</taxon>
        <taxon>Adinetida</taxon>
        <taxon>Adinetidae</taxon>
        <taxon>Adineta</taxon>
    </lineage>
</organism>
<proteinExistence type="inferred from homology"/>
<evidence type="ECO:0000256" key="3">
    <source>
        <dbReference type="ARBA" id="ARBA00022833"/>
    </source>
</evidence>
<keyword evidence="2" id="KW-0479">Metal-binding</keyword>
<evidence type="ECO:0000313" key="7">
    <source>
        <dbReference type="EMBL" id="CAF3711966.1"/>
    </source>
</evidence>
<evidence type="ECO:0000256" key="2">
    <source>
        <dbReference type="ARBA" id="ARBA00022723"/>
    </source>
</evidence>
<dbReference type="Gene3D" id="3.90.1590.10">
    <property type="entry name" value="glutathione-dependent formaldehyde- activating enzyme (gfa)"/>
    <property type="match status" value="1"/>
</dbReference>
<dbReference type="PROSITE" id="PS51891">
    <property type="entry name" value="CENP_V_GFA"/>
    <property type="match status" value="1"/>
</dbReference>
<evidence type="ECO:0000259" key="5">
    <source>
        <dbReference type="PROSITE" id="PS51891"/>
    </source>
</evidence>
<dbReference type="SUPFAM" id="SSF51316">
    <property type="entry name" value="Mss4-like"/>
    <property type="match status" value="1"/>
</dbReference>
<keyword evidence="3" id="KW-0862">Zinc</keyword>
<feature type="domain" description="CENP-V/GFA" evidence="5">
    <location>
        <begin position="4"/>
        <end position="128"/>
    </location>
</feature>
<keyword evidence="4" id="KW-0456">Lyase</keyword>
<dbReference type="PANTHER" id="PTHR33337">
    <property type="entry name" value="GFA DOMAIN-CONTAINING PROTEIN"/>
    <property type="match status" value="1"/>
</dbReference>
<dbReference type="Pfam" id="PF04828">
    <property type="entry name" value="GFA"/>
    <property type="match status" value="1"/>
</dbReference>
<dbReference type="Proteomes" id="UP000663891">
    <property type="component" value="Unassembled WGS sequence"/>
</dbReference>
<protein>
    <recommendedName>
        <fullName evidence="5">CENP-V/GFA domain-containing protein</fullName>
    </recommendedName>
</protein>
<dbReference type="EMBL" id="CAJOAY010000663">
    <property type="protein sequence ID" value="CAF3711966.1"/>
    <property type="molecule type" value="Genomic_DNA"/>
</dbReference>
<dbReference type="InterPro" id="IPR006913">
    <property type="entry name" value="CENP-V/GFA"/>
</dbReference>
<evidence type="ECO:0000313" key="6">
    <source>
        <dbReference type="EMBL" id="CAF1103288.1"/>
    </source>
</evidence>
<gene>
    <name evidence="7" type="ORF">OKA104_LOCUS13247</name>
    <name evidence="6" type="ORF">VCS650_LOCUS20223</name>
</gene>
<dbReference type="AlphaFoldDB" id="A0A814P6H8"/>
<sequence length="141" mass="15493">MDFIVGKCLCEQISISITKEAYGATDRTYVCHCKNCRQCGGSLSAVAVIVPISAIQITGEPKMYQDGETDSGTVIQRAFCSNCGSQLYTTSPTMPGVKIIKLGLFDDIPKPSMELYCKERPSWEKPIDGTKQFHAMPTRQS</sequence>
<dbReference type="PANTHER" id="PTHR33337:SF40">
    <property type="entry name" value="CENP-V_GFA DOMAIN-CONTAINING PROTEIN-RELATED"/>
    <property type="match status" value="1"/>
</dbReference>
<comment type="caution">
    <text evidence="6">The sequence shown here is derived from an EMBL/GenBank/DDBJ whole genome shotgun (WGS) entry which is preliminary data.</text>
</comment>
<comment type="similarity">
    <text evidence="1">Belongs to the Gfa family.</text>
</comment>
<dbReference type="Proteomes" id="UP000663881">
    <property type="component" value="Unassembled WGS sequence"/>
</dbReference>
<dbReference type="GO" id="GO:0046872">
    <property type="term" value="F:metal ion binding"/>
    <property type="evidence" value="ECO:0007669"/>
    <property type="project" value="UniProtKB-KW"/>
</dbReference>